<gene>
    <name evidence="3" type="ORF">PMZ80_003907</name>
</gene>
<sequence length="492" mass="53663">MARKASARGEAQPLTSSTPSRSSARMANKRFNAEYGSETTSVQQEDEDITMPKANMSVKRAAPSSTPQKAKRVKIEAPEDAEGDLKAEPEDSKTGLPSLDDTDSELSDAKDEPESDSSASDEYIKPKKARKSSKTKATAKEIKSASASSSTPKAKSPSKSSAASPADKAASLQAKKLKEYSQYAKTSPFPDFPHPTPDEARLAHKILSKLHGARIRPEKVVARNDSAGCGDSPSVLDALVRTILSQNTSDKNSTRAKRSMDEVYGASDRWDAIANGGQAKLQDAIKSGGLAVVKSKVIISILEQTKEKYGEYSLDHLFNKSDEEAMTELISMKGVGPKTASCVLLFCLQRESFAVDTHVYRIAGLLGWRPKNASRDETHAHLEVRIPDEEKYALHILMVSHGKKCEECRAGGKSVGKCELRKAFRQKKLEGEAGEDAKEEEEEEIKQEGDDFEDVKEESGLESGQEEYVHGMEGGKRKGNKQVKKTKPKGKK</sequence>
<reference evidence="3 4" key="1">
    <citation type="journal article" date="2023" name="Res Sq">
        <title>Genomic and morphological characterization of Knufia obscura isolated from the Mars 2020 spacecraft assembly facility.</title>
        <authorList>
            <person name="Chander A.M."/>
            <person name="Teixeira M.M."/>
            <person name="Singh N.K."/>
            <person name="Williams M.P."/>
            <person name="Parker C.W."/>
            <person name="Leo P."/>
            <person name="Stajich J.E."/>
            <person name="Torok T."/>
            <person name="Tighe S."/>
            <person name="Mason C.E."/>
            <person name="Venkateswaran K."/>
        </authorList>
    </citation>
    <scope>NUCLEOTIDE SEQUENCE [LARGE SCALE GENOMIC DNA]</scope>
    <source>
        <strain evidence="3 4">CCFEE 5817</strain>
    </source>
</reference>
<dbReference type="CDD" id="cd00056">
    <property type="entry name" value="ENDO3c"/>
    <property type="match status" value="1"/>
</dbReference>
<dbReference type="RefSeq" id="XP_064732714.1">
    <property type="nucleotide sequence ID" value="XM_064872334.1"/>
</dbReference>
<feature type="compositionally biased region" description="Polar residues" evidence="1">
    <location>
        <begin position="13"/>
        <end position="25"/>
    </location>
</feature>
<protein>
    <recommendedName>
        <fullName evidence="2">HhH-GPD domain-containing protein</fullName>
    </recommendedName>
</protein>
<dbReference type="Gene3D" id="1.10.340.30">
    <property type="entry name" value="Hypothetical protein, domain 2"/>
    <property type="match status" value="1"/>
</dbReference>
<dbReference type="InterPro" id="IPR003265">
    <property type="entry name" value="HhH-GPD_domain"/>
</dbReference>
<dbReference type="SMART" id="SM00478">
    <property type="entry name" value="ENDO3c"/>
    <property type="match status" value="1"/>
</dbReference>
<accession>A0ABR0RVK4</accession>
<dbReference type="InterPro" id="IPR023170">
    <property type="entry name" value="HhH_base_excis_C"/>
</dbReference>
<dbReference type="EMBL" id="JAVHJV010000003">
    <property type="protein sequence ID" value="KAK5944624.1"/>
    <property type="molecule type" value="Genomic_DNA"/>
</dbReference>
<feature type="compositionally biased region" description="Basic residues" evidence="1">
    <location>
        <begin position="477"/>
        <end position="492"/>
    </location>
</feature>
<comment type="caution">
    <text evidence="3">The sequence shown here is derived from an EMBL/GenBank/DDBJ whole genome shotgun (WGS) entry which is preliminary data.</text>
</comment>
<feature type="compositionally biased region" description="Low complexity" evidence="1">
    <location>
        <begin position="144"/>
        <end position="171"/>
    </location>
</feature>
<dbReference type="PANTHER" id="PTHR47203:SF1">
    <property type="entry name" value="HYPOTHETICAL BASE EXCISION DNA REPAIR PROTEIN (EUROFUNG)"/>
    <property type="match status" value="1"/>
</dbReference>
<proteinExistence type="predicted"/>
<feature type="compositionally biased region" description="Basic and acidic residues" evidence="1">
    <location>
        <begin position="467"/>
        <end position="476"/>
    </location>
</feature>
<keyword evidence="4" id="KW-1185">Reference proteome</keyword>
<dbReference type="Pfam" id="PF00730">
    <property type="entry name" value="HhH-GPD"/>
    <property type="match status" value="1"/>
</dbReference>
<evidence type="ECO:0000259" key="2">
    <source>
        <dbReference type="SMART" id="SM00478"/>
    </source>
</evidence>
<dbReference type="InterPro" id="IPR011257">
    <property type="entry name" value="DNA_glycosylase"/>
</dbReference>
<evidence type="ECO:0000313" key="4">
    <source>
        <dbReference type="Proteomes" id="UP001334248"/>
    </source>
</evidence>
<feature type="region of interest" description="Disordered" evidence="1">
    <location>
        <begin position="429"/>
        <end position="492"/>
    </location>
</feature>
<feature type="compositionally biased region" description="Acidic residues" evidence="1">
    <location>
        <begin position="432"/>
        <end position="456"/>
    </location>
</feature>
<dbReference type="Gene3D" id="1.10.1670.10">
    <property type="entry name" value="Helix-hairpin-Helix base-excision DNA repair enzymes (C-terminal)"/>
    <property type="match status" value="1"/>
</dbReference>
<dbReference type="PANTHER" id="PTHR47203">
    <property type="match status" value="1"/>
</dbReference>
<dbReference type="GeneID" id="89997356"/>
<evidence type="ECO:0000256" key="1">
    <source>
        <dbReference type="SAM" id="MobiDB-lite"/>
    </source>
</evidence>
<feature type="region of interest" description="Disordered" evidence="1">
    <location>
        <begin position="1"/>
        <end position="174"/>
    </location>
</feature>
<dbReference type="SUPFAM" id="SSF48150">
    <property type="entry name" value="DNA-glycosylase"/>
    <property type="match status" value="1"/>
</dbReference>
<evidence type="ECO:0000313" key="3">
    <source>
        <dbReference type="EMBL" id="KAK5944624.1"/>
    </source>
</evidence>
<feature type="compositionally biased region" description="Basic and acidic residues" evidence="1">
    <location>
        <begin position="73"/>
        <end position="93"/>
    </location>
</feature>
<name>A0ABR0RVK4_9EURO</name>
<feature type="domain" description="HhH-GPD" evidence="2">
    <location>
        <begin position="244"/>
        <end position="404"/>
    </location>
</feature>
<dbReference type="Proteomes" id="UP001334248">
    <property type="component" value="Unassembled WGS sequence"/>
</dbReference>
<organism evidence="3 4">
    <name type="scientific">Knufia obscura</name>
    <dbReference type="NCBI Taxonomy" id="1635080"/>
    <lineage>
        <taxon>Eukaryota</taxon>
        <taxon>Fungi</taxon>
        <taxon>Dikarya</taxon>
        <taxon>Ascomycota</taxon>
        <taxon>Pezizomycotina</taxon>
        <taxon>Eurotiomycetes</taxon>
        <taxon>Chaetothyriomycetidae</taxon>
        <taxon>Chaetothyriales</taxon>
        <taxon>Trichomeriaceae</taxon>
        <taxon>Knufia</taxon>
    </lineage>
</organism>